<reference evidence="5" key="1">
    <citation type="journal article" date="2019" name="Gigascience">
        <title>De novo genome assembly of the endangered Acer yangbiense, a plant species with extremely small populations endemic to Yunnan Province, China.</title>
        <authorList>
            <person name="Yang J."/>
            <person name="Wariss H.M."/>
            <person name="Tao L."/>
            <person name="Zhang R."/>
            <person name="Yun Q."/>
            <person name="Hollingsworth P."/>
            <person name="Dao Z."/>
            <person name="Luo G."/>
            <person name="Guo H."/>
            <person name="Ma Y."/>
            <person name="Sun W."/>
        </authorList>
    </citation>
    <scope>NUCLEOTIDE SEQUENCE [LARGE SCALE GENOMIC DNA]</scope>
    <source>
        <strain evidence="5">cv. Malutang</strain>
    </source>
</reference>
<proteinExistence type="predicted"/>
<dbReference type="GO" id="GO:0008270">
    <property type="term" value="F:zinc ion binding"/>
    <property type="evidence" value="ECO:0007669"/>
    <property type="project" value="UniProtKB-KW"/>
</dbReference>
<dbReference type="InterPro" id="IPR025558">
    <property type="entry name" value="DUF4283"/>
</dbReference>
<dbReference type="EMBL" id="VAHF01000001">
    <property type="protein sequence ID" value="TXG73339.1"/>
    <property type="molecule type" value="Genomic_DNA"/>
</dbReference>
<evidence type="ECO:0000313" key="4">
    <source>
        <dbReference type="EMBL" id="TXG73339.1"/>
    </source>
</evidence>
<evidence type="ECO:0000313" key="5">
    <source>
        <dbReference type="Proteomes" id="UP000323000"/>
    </source>
</evidence>
<dbReference type="Proteomes" id="UP000323000">
    <property type="component" value="Chromosome 1"/>
</dbReference>
<feature type="region of interest" description="Disordered" evidence="2">
    <location>
        <begin position="325"/>
        <end position="484"/>
    </location>
</feature>
<sequence>MSAKEITDLYENLSIAEEDGVVLETSETEIEDGAKDVDCCLVGKVLTGKKVNREAFRSLIEQIWSPFGQVEVEVVADNIFMFYFIKQEDRNRVWQRGPWHFGKSLIVLEKPKGTGNYSQLGFNKAAFWVQIHDTPIICMNRRMAKWMAEQIGEVVEIPADSKECWGKFMRVKVCIDISKPLRRWLRLKLGKTEEITTVSLKYERLPEFCYACGRVGHGILECLDVDARKQALECTPTKYGAWLKALTGEKLYSRNNSQGYGSSSDRGRSTEGSREGEGDGSVSLRGGSLVSMKGSPVVTGAAQAPEKLGTLVSAGEVGLTQPDEMCVDGLGKGPSIQREDLGLQGKSRDKVPKPSSTTIASDNLLPQAQFPSKYVKQTIQTQSSSAPSKPVPKDTDEAFPMSTIPPNKTRKWKRNAREGKTQVKPVITTSSFQRLLEISKSPVKISKSKSSSPSSSKKEGQSKQRKSPHNCKGPGSIFSPNHREGSSVQLVFDDHVCKRKMVFDPLDSESRELKKIKKETANPETIISAEPEVQACRKQ</sequence>
<evidence type="ECO:0000256" key="1">
    <source>
        <dbReference type="PROSITE-ProRule" id="PRU00047"/>
    </source>
</evidence>
<protein>
    <recommendedName>
        <fullName evidence="3">CCHC-type domain-containing protein</fullName>
    </recommendedName>
</protein>
<feature type="compositionally biased region" description="Polar residues" evidence="2">
    <location>
        <begin position="354"/>
        <end position="387"/>
    </location>
</feature>
<feature type="compositionally biased region" description="Basic and acidic residues" evidence="2">
    <location>
        <begin position="337"/>
        <end position="352"/>
    </location>
</feature>
<dbReference type="GO" id="GO:0003676">
    <property type="term" value="F:nucleic acid binding"/>
    <property type="evidence" value="ECO:0007669"/>
    <property type="project" value="InterPro"/>
</dbReference>
<dbReference type="PANTHER" id="PTHR31286">
    <property type="entry name" value="GLYCINE-RICH CELL WALL STRUCTURAL PROTEIN 1.8-LIKE"/>
    <property type="match status" value="1"/>
</dbReference>
<keyword evidence="1" id="KW-0863">Zinc-finger</keyword>
<feature type="compositionally biased region" description="Low complexity" evidence="2">
    <location>
        <begin position="280"/>
        <end position="289"/>
    </location>
</feature>
<dbReference type="InterPro" id="IPR040256">
    <property type="entry name" value="At4g02000-like"/>
</dbReference>
<dbReference type="PANTHER" id="PTHR31286:SF167">
    <property type="entry name" value="OS09G0268800 PROTEIN"/>
    <property type="match status" value="1"/>
</dbReference>
<feature type="compositionally biased region" description="Basic and acidic residues" evidence="2">
    <location>
        <begin position="265"/>
        <end position="277"/>
    </location>
</feature>
<keyword evidence="5" id="KW-1185">Reference proteome</keyword>
<feature type="region of interest" description="Disordered" evidence="2">
    <location>
        <begin position="256"/>
        <end position="289"/>
    </location>
</feature>
<dbReference type="InterPro" id="IPR025836">
    <property type="entry name" value="Zn_knuckle_CX2CX4HX4C"/>
</dbReference>
<gene>
    <name evidence="4" type="ORF">EZV62_001918</name>
</gene>
<dbReference type="Pfam" id="PF14392">
    <property type="entry name" value="zf-CCHC_4"/>
    <property type="match status" value="1"/>
</dbReference>
<organism evidence="4 5">
    <name type="scientific">Acer yangbiense</name>
    <dbReference type="NCBI Taxonomy" id="1000413"/>
    <lineage>
        <taxon>Eukaryota</taxon>
        <taxon>Viridiplantae</taxon>
        <taxon>Streptophyta</taxon>
        <taxon>Embryophyta</taxon>
        <taxon>Tracheophyta</taxon>
        <taxon>Spermatophyta</taxon>
        <taxon>Magnoliopsida</taxon>
        <taxon>eudicotyledons</taxon>
        <taxon>Gunneridae</taxon>
        <taxon>Pentapetalae</taxon>
        <taxon>rosids</taxon>
        <taxon>malvids</taxon>
        <taxon>Sapindales</taxon>
        <taxon>Sapindaceae</taxon>
        <taxon>Hippocastanoideae</taxon>
        <taxon>Acereae</taxon>
        <taxon>Acer</taxon>
    </lineage>
</organism>
<feature type="compositionally biased region" description="Low complexity" evidence="2">
    <location>
        <begin position="438"/>
        <end position="455"/>
    </location>
</feature>
<keyword evidence="1" id="KW-0479">Metal-binding</keyword>
<dbReference type="Pfam" id="PF14111">
    <property type="entry name" value="DUF4283"/>
    <property type="match status" value="1"/>
</dbReference>
<accession>A0A5C7IW83</accession>
<keyword evidence="1" id="KW-0862">Zinc</keyword>
<dbReference type="InterPro" id="IPR001878">
    <property type="entry name" value="Znf_CCHC"/>
</dbReference>
<name>A0A5C7IW83_9ROSI</name>
<feature type="domain" description="CCHC-type" evidence="3">
    <location>
        <begin position="209"/>
        <end position="222"/>
    </location>
</feature>
<evidence type="ECO:0000256" key="2">
    <source>
        <dbReference type="SAM" id="MobiDB-lite"/>
    </source>
</evidence>
<evidence type="ECO:0000259" key="3">
    <source>
        <dbReference type="PROSITE" id="PS50158"/>
    </source>
</evidence>
<dbReference type="AlphaFoldDB" id="A0A5C7IW83"/>
<dbReference type="PROSITE" id="PS50158">
    <property type="entry name" value="ZF_CCHC"/>
    <property type="match status" value="1"/>
</dbReference>
<comment type="caution">
    <text evidence="4">The sequence shown here is derived from an EMBL/GenBank/DDBJ whole genome shotgun (WGS) entry which is preliminary data.</text>
</comment>